<dbReference type="EMBL" id="CANTFM010000290">
    <property type="protein sequence ID" value="CAI5717091.1"/>
    <property type="molecule type" value="Genomic_DNA"/>
</dbReference>
<feature type="domain" description="Reverse transcriptase" evidence="1">
    <location>
        <begin position="53"/>
        <end position="288"/>
    </location>
</feature>
<sequence>MNAPLTANDFYFAILTSKGGKAPDPDGLSIEYYKVAIHAWARFSNLVIASLPANYRPLTLLKLGPKILAYRLRLVLSAIIPEDQSGFIQGRSIRHSLLRFQDLQGFLQGTSYRWLRGDVRFAKAFDSVLWPALNLVLHHFGFESTFRAWIKTFYHQTSVTIMLNGSPGDPFVLSAGVRQGGPLSPGLFVHFVEPMMSFLRARFSDRGISVDGSSAPHLLMALADDCTGLLKPIDDAPGFLRLVNDYSSAVGLRLNVSKTSAMSFSHQISRSKLADLRAISPFKILGVTDTVKLLDILQSATITPDTRFRHIILQFRTRCDLWKFWARTLRGKVGLLQSIILPLLWYTASVTNFTASMLKAVGVIIRNFVNGKDTASESASPGKFDNDWIYTSINHGGLGLTPVKKFIQAMHLKSLCDAISATCTHCAAPRWMTPALSLFSIALSSQGTGFDVLYAVVKGTWIHLPDF</sequence>
<evidence type="ECO:0000313" key="2">
    <source>
        <dbReference type="EMBL" id="CAI5717091.1"/>
    </source>
</evidence>
<dbReference type="AlphaFoldDB" id="A0AAV0TBH4"/>
<dbReference type="Proteomes" id="UP001162029">
    <property type="component" value="Unassembled WGS sequence"/>
</dbReference>
<evidence type="ECO:0000259" key="1">
    <source>
        <dbReference type="Pfam" id="PF00078"/>
    </source>
</evidence>
<name>A0AAV0TBH4_9STRA</name>
<accession>A0AAV0TBH4</accession>
<proteinExistence type="predicted"/>
<comment type="caution">
    <text evidence="2">The sequence shown here is derived from an EMBL/GenBank/DDBJ whole genome shotgun (WGS) entry which is preliminary data.</text>
</comment>
<dbReference type="InterPro" id="IPR000477">
    <property type="entry name" value="RT_dom"/>
</dbReference>
<evidence type="ECO:0000313" key="3">
    <source>
        <dbReference type="Proteomes" id="UP001162029"/>
    </source>
</evidence>
<dbReference type="PANTHER" id="PTHR19446">
    <property type="entry name" value="REVERSE TRANSCRIPTASES"/>
    <property type="match status" value="1"/>
</dbReference>
<dbReference type="CDD" id="cd01650">
    <property type="entry name" value="RT_nLTR_like"/>
    <property type="match status" value="1"/>
</dbReference>
<organism evidence="2 3">
    <name type="scientific">Peronospora destructor</name>
    <dbReference type="NCBI Taxonomy" id="86335"/>
    <lineage>
        <taxon>Eukaryota</taxon>
        <taxon>Sar</taxon>
        <taxon>Stramenopiles</taxon>
        <taxon>Oomycota</taxon>
        <taxon>Peronosporomycetes</taxon>
        <taxon>Peronosporales</taxon>
        <taxon>Peronosporaceae</taxon>
        <taxon>Peronospora</taxon>
    </lineage>
</organism>
<protein>
    <recommendedName>
        <fullName evidence="1">Reverse transcriptase domain-containing protein</fullName>
    </recommendedName>
</protein>
<reference evidence="2" key="1">
    <citation type="submission" date="2022-12" db="EMBL/GenBank/DDBJ databases">
        <authorList>
            <person name="Webb A."/>
        </authorList>
    </citation>
    <scope>NUCLEOTIDE SEQUENCE</scope>
    <source>
        <strain evidence="2">Pd1</strain>
    </source>
</reference>
<keyword evidence="3" id="KW-1185">Reference proteome</keyword>
<dbReference type="Pfam" id="PF00078">
    <property type="entry name" value="RVT_1"/>
    <property type="match status" value="1"/>
</dbReference>
<gene>
    <name evidence="2" type="ORF">PDE001_LOCUS1622</name>
</gene>